<keyword evidence="1" id="KW-0732">Signal</keyword>
<evidence type="ECO:0000256" key="1">
    <source>
        <dbReference type="ARBA" id="ARBA00022729"/>
    </source>
</evidence>
<dbReference type="STRING" id="1895771.BGO89_04615"/>
<dbReference type="SUPFAM" id="SSF56925">
    <property type="entry name" value="OMPA-like"/>
    <property type="match status" value="1"/>
</dbReference>
<dbReference type="AlphaFoldDB" id="A0A1M3L5M7"/>
<accession>A0A1M3L5M7</accession>
<proteinExistence type="predicted"/>
<protein>
    <recommendedName>
        <fullName evidence="2">Outer membrane protein beta-barrel domain-containing protein</fullName>
    </recommendedName>
</protein>
<dbReference type="EMBL" id="MKVH01000003">
    <property type="protein sequence ID" value="OJX60851.1"/>
    <property type="molecule type" value="Genomic_DNA"/>
</dbReference>
<sequence length="230" mass="24267">MQRHPDEFIHRLWGEKMKRLIVVVMALVCAGSMMYAQDVRRSKNDLGMLFTLNGLGNLSGGAYNGGVGAQWYVADDMALRLGLGFASMKNEDKSGAVTRTETNTLVSVNPGFRLNLAHNSNVVGYAGVQAMIGMSSGKVEAGGTTELTGTTIGAGVFLGAEWFPWKNVSLGLEYGLGFMSSSSKTKVGSTESDGPTTTTIYLGAPVSANTGNGGGIVTNPISFNLSLYFN</sequence>
<evidence type="ECO:0000313" key="4">
    <source>
        <dbReference type="Proteomes" id="UP000184233"/>
    </source>
</evidence>
<dbReference type="Proteomes" id="UP000184233">
    <property type="component" value="Unassembled WGS sequence"/>
</dbReference>
<feature type="domain" description="Outer membrane protein beta-barrel" evidence="2">
    <location>
        <begin position="26"/>
        <end position="204"/>
    </location>
</feature>
<comment type="caution">
    <text evidence="3">The sequence shown here is derived from an EMBL/GenBank/DDBJ whole genome shotgun (WGS) entry which is preliminary data.</text>
</comment>
<evidence type="ECO:0000313" key="3">
    <source>
        <dbReference type="EMBL" id="OJX60851.1"/>
    </source>
</evidence>
<reference evidence="3 4" key="1">
    <citation type="submission" date="2016-09" db="EMBL/GenBank/DDBJ databases">
        <title>Genome-resolved meta-omics ties microbial dynamics to process performance in biotechnology for thiocyanate degradation.</title>
        <authorList>
            <person name="Kantor R.S."/>
            <person name="Huddy R.J."/>
            <person name="Iyer R."/>
            <person name="Thomas B.C."/>
            <person name="Brown C.T."/>
            <person name="Anantharaman K."/>
            <person name="Tringe S."/>
            <person name="Hettich R.L."/>
            <person name="Harrison S.T."/>
            <person name="Banfield J.F."/>
        </authorList>
    </citation>
    <scope>NUCLEOTIDE SEQUENCE [LARGE SCALE GENOMIC DNA]</scope>
    <source>
        <strain evidence="3">59-99</strain>
    </source>
</reference>
<name>A0A1M3L5M7_9BACT</name>
<dbReference type="Pfam" id="PF13505">
    <property type="entry name" value="OMP_b-brl"/>
    <property type="match status" value="1"/>
</dbReference>
<dbReference type="InterPro" id="IPR027385">
    <property type="entry name" value="Beta-barrel_OMP"/>
</dbReference>
<evidence type="ECO:0000259" key="2">
    <source>
        <dbReference type="Pfam" id="PF13505"/>
    </source>
</evidence>
<dbReference type="InterPro" id="IPR011250">
    <property type="entry name" value="OMP/PagP_B-barrel"/>
</dbReference>
<gene>
    <name evidence="3" type="ORF">BGO89_04615</name>
</gene>
<organism evidence="3 4">
    <name type="scientific">Candidatus Kapaibacterium thiocyanatum</name>
    <dbReference type="NCBI Taxonomy" id="1895771"/>
    <lineage>
        <taxon>Bacteria</taxon>
        <taxon>Pseudomonadati</taxon>
        <taxon>Candidatus Kapaibacteriota</taxon>
        <taxon>Candidatus Kapaibacteriia</taxon>
        <taxon>Candidatus Kapaibacteriales</taxon>
        <taxon>Candidatus Kapaibacteriaceae</taxon>
        <taxon>Candidatus Kapaibacterium</taxon>
    </lineage>
</organism>